<feature type="compositionally biased region" description="Basic and acidic residues" evidence="2">
    <location>
        <begin position="1108"/>
        <end position="1117"/>
    </location>
</feature>
<feature type="coiled-coil region" evidence="1">
    <location>
        <begin position="1587"/>
        <end position="1715"/>
    </location>
</feature>
<feature type="coiled-coil region" evidence="1">
    <location>
        <begin position="2885"/>
        <end position="3280"/>
    </location>
</feature>
<feature type="region of interest" description="Disordered" evidence="2">
    <location>
        <begin position="3344"/>
        <end position="3394"/>
    </location>
</feature>
<feature type="region of interest" description="Disordered" evidence="2">
    <location>
        <begin position="1079"/>
        <end position="1117"/>
    </location>
</feature>
<feature type="coiled-coil region" evidence="1">
    <location>
        <begin position="362"/>
        <end position="947"/>
    </location>
</feature>
<feature type="coiled-coil region" evidence="1">
    <location>
        <begin position="3503"/>
        <end position="3530"/>
    </location>
</feature>
<sequence>MSSNEENEQAANISNLQESFSKQQKKISALKELVRKSEAAHGKSTSTAHEKVKKIAQRLTHLKNKARSRQSLPAETTSTTVQENVGSNLPNETIDTVLEHTHHQQPTARPSPHFSHSFSYVEQNFATGSAQIGQTSTPQVTPLKPQQRSESSKSLSSNAMQGSEKVQLLRKQVEQNKLLMAQRASSKQHLEQIVSQLKEKFDTTQQCLEDTNELGKSMSDLSALMVRSPTSSERHKSATDLSSQPFSLDKERIKYLDNRCRLLEKQLEKERQMHSNQEATNANESANIKRVKELENKLVELEKTLQARQTEIDRKIGETKDLVDELERTRAEVSAKDEELCLMRLKQGDNPNEFTELTDLENNDIERLRSELENKHTRINELEEVNDMLETTRCELTIKNTQYEEQLQQLKAELNEANARIQSVEEQLKGSQEKCDSLEEVLEKLQNSTEVVIVGASKIDDKTASVQVSEEMAKQIQELRDECDKLLEENKQLKETITEQEKLEVSDESIANKIAALEATIESQREDLNDRQAKISHLEEQVTEKTIELNVLNANFKVLEEKLEASTKNKSLFSSSGADVGDNPALEAEIQQLKQKLDESNKAMIKLKLKCKQTEKQVEKLKKSSDLHAENVRLESLNEELQQKITELEDEKGQWQLTQIDTKIVSPESGDEQQTLLFEMEEKLKMQTETIRLLEEEKYEQKQRFDAAEEKLRELHEQIKLKEGEESARVKSEICATQFDEKLVEQNQQLQQLQELLEKAQAEVEEHKEKLTDLEEQKRALDKKLESYIVENMELLDKVEKLSKSSSSAESIEIVERLTQQERTEIDEYNKRLDGTAVSSVNELTQTELAPELNDSLVKLREESSELMNKIELFTTERREVLERMEHLTAENHELIEKIEELTREKDEMETNVLLSNDEKIKLEERIKELSKEKDQLAVQVAEFKVQGNQLSQELSSLQKSSEVVGALDSKDDAALIEKCEKCLTNLSHELEIYRRANDKNAKFNASKKLAKEAKNAHTQLSELLQKVKEASTAVETVTVVETVVAVTAPNGKALAEYEQLTTQNRLLKEKIKDLQDELRGAREADSADETGATATQTATVPALTEDQSSKEEHAQQLEKLKSYEAQCEKQLEELKRFEEEREKQLEALRSAEAQRMEQLDDLKKYEAQCLELQSTVEDLRLQLVEARTAGEEHRGQISQLNDELAVLRKTSSDLDSLFSEKNQTYEQELNELTRLRKELEGKCNTYEGEMSILQTLVAEQKQQLIEAYKEHEHEQNMKLLELQERDEQIVHLRSEIKELKHTLTSAGDQLSVDLRKECEKLRESLRISKNLVTEQVNDLANKQETIETLNQQIIDLYNSMEENANKIIEKEDEIASLKGCVDSNSEELKRLRKDNEEQKSVVDKLLFELHSHRTTSEQVPLLESQVQRLVEENQALDRNNKELEKRNKDQLEKLKKYAANLKKRSTQCQELEAKVQELEKGSLEAMQTKQQDVSHEQTLNDTIKQLEIQIEELKTQLEAKASEVTAVKEAEAILKNQLDQLERNLAEKNNEIVKLEFALVDAQPQADGWGDAEPIAVPNNIDNPASEALKTQLEEKTHKLQEAESEIYSMQEELIQVRESEREKSFAIKDLQNALKEKSELIAELQKQIHSHTQAEDITQTLENNLHTFEERLQTLTEELKAKSIKFEKSKAVIKERNNQIQRLQAQVKDLQDKLCARPEEEYIGPPVSVSVNAAEPPTPAPTPAQPQVPKETYDDLVVAYEKLSERYNVEQGTFQATIARLETLHDGIQAKLQENMSYIETLEQENAAYKEKICRLEEAIDTYEDQRASMERRTNILFEQMEIQQTEHEETEDELICRLNKLSHHDDIIGMHLQKAQTERDELLSRIESMQEKIAQLIEVNTKTEKEYQLYREQSEANNEAETQQLLDQLSAARTELGNLHTSYDQLKIKTGELDEMESEFSEQLMEKNSEKRALAEELERTRGQFKELSDNYARLHKEYQTYREHSETNIEMDTQKLRDQLNTTQTEMERLRNIYDAKLAAKTTELDQLESELSEQLSQMNSEKRTIAERLERAQDECNAQKDEIVRLKESLNALEQVKQELEREATWLRLQSVGSQQDQNDMQGLRMQIMQDKTEIDNLRHQIETLAANHEVELQELRTQISELDTLRMQVGQNQTDDQVFIETENKRLTDLLAEKEAIIENYQRQNLQLQMAAAAAAQPQAASQIDPLALAFGSTQQNASLTLPSASQAAIVGDESIRLQRELQEKSEKLTRLQRELNTLQSEFHSLSESNHELQRQLTLKNQEIESLRGSSNNYINTPTAAAVFGQPPSQQDVIAAPPLFFSNEQAAPSPFDEIVQVRTVENLGSGVRCALDSAAGGHPTMEQPTIEDLQRNVSDLEKHAQELENKLATRNQREVEIEERLRENQRALSELERQLPERAEELRTVQLELQKVLHENSELKMADATAQRQIGELGNSLAAAQSDLHQRDQQLRALETRLQEKQANNESQASDLMGLGQLQGNLERLQAMLQQRDDELNQLRRELNDEKTLKERTAALESQIIPDSLANLEVGGKPNPMPTLDMFFGGSKSGANEFEAFVIPPISNEPVVEAPIVPEKAYICQPQGEQTTQSDLAASAFDFSDLGDVWGTQEAAAEQEHFRQTTTSNLGAQRSLVPREQQLEIQLSEQAERIAELQLAVERCEQQKQEMQVKSGKLMKKLKEYKTKIDELQSSASKNTKATDPSASFFDLDAAIQDELKAQIKQLEESLLEERKQHELHGVEKEKLLKRIDVLTAGSERMAEMKERQDMEVQMYQARIKELQAKVNRLEDWGPDAEAGERVAEEGQPQQQIGAIPVAVSNANASQPPHLPTAAPSTWETERQQLNQRIAELTAEIQDINVDRQELQALLEDEKTNVQRAETAQRTIQEQLNAQETATAANENADKTKYNELKAEYHQLQEKYNTLHAAYEVQTGELNSLKAREEQLNAALQQAQDSLASTQATSAEEKQLKAVLLKAESDLADRNAKLAGLESDLEAVQTQLMELQTKNAELLQANEELQRANAMMSTLEHTERELRMQNGSLEQRVRQLEQDLVNQAQATAASHNAAPNTTMTSSVDVDELNAQLQEKESEIMHLKQRIEDLMREDQTEKLVLEILTKNQEIHLLKLQVKNLEEDKQELEHNLALQITSEMQARKSENAESETTKLREQTQGLEQQLQALQSEKRDMEEELKVLNNHVMGSLENEDKLKAAALQLDTQSIEIAELRRTIEALRANTASTAIPVAAAAPADYAALNAQWEAIVEQKCGEIAKMWREHLEQRETEFKMTEARLREEIAAAQRAYSMQSTQEPATGQPGASAESTATSTPASISTTQSGTSSGVASKDGTPLRQRVINDDEHEANADAIIEKMQTALESQEMEIVTLKEQLAIRSAEYARLAAQYDPFKLQNTSSHSGISGGMVADARRASNAAGGNDATVVPKAKFDMALYMLHQRDMRCEEMTVELVKLLEERDTLQLKLSNTLRQVEAIKAATNYVEPPSSPVEQPALASSATIATSSTHARPAAPGNSADELNQKLSELQTVDHSKDKVIKEERDQRLRQMENIQQDVANMPPAAISELFGSDAAESGQSPSSVLINWLWGNKPDAGSSAPH</sequence>
<dbReference type="OrthoDB" id="2441647at2759"/>
<organism evidence="3">
    <name type="scientific">Ceratitis capitata</name>
    <name type="common">Mediterranean fruit fly</name>
    <name type="synonym">Tephritis capitata</name>
    <dbReference type="NCBI Taxonomy" id="7213"/>
    <lineage>
        <taxon>Eukaryota</taxon>
        <taxon>Metazoa</taxon>
        <taxon>Ecdysozoa</taxon>
        <taxon>Arthropoda</taxon>
        <taxon>Hexapoda</taxon>
        <taxon>Insecta</taxon>
        <taxon>Pterygota</taxon>
        <taxon>Neoptera</taxon>
        <taxon>Endopterygota</taxon>
        <taxon>Diptera</taxon>
        <taxon>Brachycera</taxon>
        <taxon>Muscomorpha</taxon>
        <taxon>Tephritoidea</taxon>
        <taxon>Tephritidae</taxon>
        <taxon>Ceratitis</taxon>
        <taxon>Ceratitis</taxon>
    </lineage>
</organism>
<feature type="coiled-coil region" evidence="1">
    <location>
        <begin position="2392"/>
        <end position="2454"/>
    </location>
</feature>
<feature type="coiled-coil region" evidence="1">
    <location>
        <begin position="1219"/>
        <end position="1250"/>
    </location>
</feature>
<feature type="compositionally biased region" description="Polar residues" evidence="2">
    <location>
        <begin position="133"/>
        <end position="148"/>
    </location>
</feature>
<dbReference type="PANTHER" id="PTHR23159">
    <property type="entry name" value="CENTROSOMAL PROTEIN 2"/>
    <property type="match status" value="1"/>
</dbReference>
<feature type="coiled-coil region" evidence="1">
    <location>
        <begin position="2682"/>
        <end position="2779"/>
    </location>
</feature>
<gene>
    <name evidence="3" type="primary">LVA</name>
</gene>
<feature type="coiled-coil region" evidence="1">
    <location>
        <begin position="253"/>
        <end position="336"/>
    </location>
</feature>
<keyword evidence="1" id="KW-0175">Coiled coil</keyword>
<feature type="compositionally biased region" description="Low complexity" evidence="2">
    <location>
        <begin position="3362"/>
        <end position="3388"/>
    </location>
</feature>
<feature type="coiled-coil region" evidence="1">
    <location>
        <begin position="1794"/>
        <end position="1821"/>
    </location>
</feature>
<feature type="compositionally biased region" description="Low complexity" evidence="2">
    <location>
        <begin position="3552"/>
        <end position="3564"/>
    </location>
</feature>
<feature type="region of interest" description="Disordered" evidence="2">
    <location>
        <begin position="133"/>
        <end position="165"/>
    </location>
</feature>
<dbReference type="EMBL" id="GAMC01021256">
    <property type="protein sequence ID" value="JAB85299.1"/>
    <property type="molecule type" value="mRNA"/>
</dbReference>
<evidence type="ECO:0000256" key="1">
    <source>
        <dbReference type="SAM" id="Coils"/>
    </source>
</evidence>
<dbReference type="PANTHER" id="PTHR23159:SF31">
    <property type="entry name" value="CENTROSOME-ASSOCIATED PROTEIN CEP250 ISOFORM X1"/>
    <property type="match status" value="1"/>
</dbReference>
<feature type="coiled-coil region" evidence="1">
    <location>
        <begin position="1333"/>
        <end position="1559"/>
    </location>
</feature>
<feature type="compositionally biased region" description="Polar residues" evidence="2">
    <location>
        <begin position="69"/>
        <end position="90"/>
    </location>
</feature>
<feature type="coiled-coil region" evidence="1">
    <location>
        <begin position="2808"/>
        <end position="2835"/>
    </location>
</feature>
<feature type="compositionally biased region" description="Polar residues" evidence="2">
    <location>
        <begin position="3347"/>
        <end position="3356"/>
    </location>
</feature>
<dbReference type="Gene3D" id="1.10.287.1490">
    <property type="match status" value="1"/>
</dbReference>
<evidence type="ECO:0000313" key="3">
    <source>
        <dbReference type="EMBL" id="JAB85299.1"/>
    </source>
</evidence>
<feature type="coiled-coil region" evidence="1">
    <location>
        <begin position="1875"/>
        <end position="1916"/>
    </location>
</feature>
<feature type="coiled-coil region" evidence="1">
    <location>
        <begin position="2261"/>
        <end position="2316"/>
    </location>
</feature>
<name>W8B665_CERCA</name>
<feature type="compositionally biased region" description="Basic residues" evidence="2">
    <location>
        <begin position="51"/>
        <end position="68"/>
    </location>
</feature>
<feature type="region of interest" description="Disordered" evidence="2">
    <location>
        <begin position="3542"/>
        <end position="3575"/>
    </location>
</feature>
<reference evidence="3" key="1">
    <citation type="submission" date="2013-07" db="EMBL/GenBank/DDBJ databases">
        <authorList>
            <person name="Geib S."/>
        </authorList>
    </citation>
    <scope>NUCLEOTIDE SEQUENCE</scope>
</reference>
<feature type="compositionally biased region" description="Basic and acidic residues" evidence="2">
    <location>
        <begin position="32"/>
        <end position="41"/>
    </location>
</feature>
<feature type="region of interest" description="Disordered" evidence="2">
    <location>
        <begin position="1"/>
        <end position="90"/>
    </location>
</feature>
<accession>W8B665</accession>
<feature type="coiled-coil region" evidence="1">
    <location>
        <begin position="2483"/>
        <end position="2562"/>
    </location>
</feature>
<feature type="compositionally biased region" description="Polar residues" evidence="2">
    <location>
        <begin position="9"/>
        <end position="22"/>
    </location>
</feature>
<feature type="coiled-coil region" evidence="1">
    <location>
        <begin position="1964"/>
        <end position="2217"/>
    </location>
</feature>
<protein>
    <submittedName>
        <fullName evidence="3">Protein lava lamp</fullName>
    </submittedName>
</protein>
<evidence type="ECO:0000256" key="2">
    <source>
        <dbReference type="SAM" id="MobiDB-lite"/>
    </source>
</evidence>
<dbReference type="Gene3D" id="1.20.5.340">
    <property type="match status" value="1"/>
</dbReference>
<proteinExistence type="evidence at transcript level"/>
<reference evidence="3" key="2">
    <citation type="journal article" date="2014" name="BMC Genomics">
        <title>A genomic perspective to assessing quality of mass-reared SIT flies used in Mediterranean fruit fly (Ceratitis capitata) eradication in California.</title>
        <authorList>
            <person name="Calla B."/>
            <person name="Hall B."/>
            <person name="Hou S."/>
            <person name="Geib S.M."/>
        </authorList>
    </citation>
    <scope>NUCLEOTIDE SEQUENCE</scope>
</reference>